<keyword evidence="1" id="KW-0732">Signal</keyword>
<evidence type="ECO:0000313" key="2">
    <source>
        <dbReference type="EMBL" id="SDR85945.1"/>
    </source>
</evidence>
<dbReference type="RefSeq" id="WP_089661752.1">
    <property type="nucleotide sequence ID" value="NZ_LT629745.1"/>
</dbReference>
<dbReference type="AlphaFoldDB" id="A0A1H1MHV5"/>
<dbReference type="STRING" id="1250231.SAMN04488552_1299"/>
<reference evidence="2 3" key="1">
    <citation type="submission" date="2016-10" db="EMBL/GenBank/DDBJ databases">
        <authorList>
            <person name="Varghese N."/>
            <person name="Submissions S."/>
        </authorList>
    </citation>
    <scope>NUCLEOTIDE SEQUENCE [LARGE SCALE GENOMIC DNA]</scope>
    <source>
        <strain evidence="2 3">Mar_2010_102</strain>
    </source>
</reference>
<gene>
    <name evidence="2" type="ORF">SAMN04488552_1299</name>
</gene>
<protein>
    <recommendedName>
        <fullName evidence="4">DUF4369 domain-containing protein</fullName>
    </recommendedName>
</protein>
<organism evidence="2 3">
    <name type="scientific">Christiangramia echinicola</name>
    <dbReference type="NCBI Taxonomy" id="279359"/>
    <lineage>
        <taxon>Bacteria</taxon>
        <taxon>Pseudomonadati</taxon>
        <taxon>Bacteroidota</taxon>
        <taxon>Flavobacteriia</taxon>
        <taxon>Flavobacteriales</taxon>
        <taxon>Flavobacteriaceae</taxon>
        <taxon>Christiangramia</taxon>
    </lineage>
</organism>
<feature type="signal peptide" evidence="1">
    <location>
        <begin position="1"/>
        <end position="19"/>
    </location>
</feature>
<evidence type="ECO:0000313" key="3">
    <source>
        <dbReference type="Proteomes" id="UP000198858"/>
    </source>
</evidence>
<sequence length="188" mass="21417">MKKILFFLGFVLSFNFNYAQDKLILKNGEVVTGRVTAINKSVVRIDSDDAGRVKRYTDKDIEKAIIIIDGKETEFYYKSVPFLGEVLLGEVISGKLSLYLTEYYQSGGDNIRGNYIAGGQRSMYYLKKEGEDRFFDLNYQGVLFNKFQNRVSKYLQDCSGLSKSIKAGELTLNDIHEIVKTYNECGES</sequence>
<evidence type="ECO:0000256" key="1">
    <source>
        <dbReference type="SAM" id="SignalP"/>
    </source>
</evidence>
<dbReference type="EMBL" id="LT629745">
    <property type="protein sequence ID" value="SDR85945.1"/>
    <property type="molecule type" value="Genomic_DNA"/>
</dbReference>
<dbReference type="Proteomes" id="UP000198858">
    <property type="component" value="Chromosome I"/>
</dbReference>
<feature type="chain" id="PRO_5009254489" description="DUF4369 domain-containing protein" evidence="1">
    <location>
        <begin position="20"/>
        <end position="188"/>
    </location>
</feature>
<accession>A0A1H1MHV5</accession>
<evidence type="ECO:0008006" key="4">
    <source>
        <dbReference type="Google" id="ProtNLM"/>
    </source>
</evidence>
<name>A0A1H1MHV5_9FLAO</name>
<keyword evidence="3" id="KW-1185">Reference proteome</keyword>
<proteinExistence type="predicted"/>